<dbReference type="AlphaFoldDB" id="A0AAF0WT19"/>
<dbReference type="Pfam" id="PF13456">
    <property type="entry name" value="RVT_3"/>
    <property type="match status" value="1"/>
</dbReference>
<protein>
    <recommendedName>
        <fullName evidence="2">RNase H type-1 domain-containing protein</fullName>
    </recommendedName>
</protein>
<dbReference type="GO" id="GO:0004523">
    <property type="term" value="F:RNA-DNA hybrid ribonuclease activity"/>
    <property type="evidence" value="ECO:0007669"/>
    <property type="project" value="InterPro"/>
</dbReference>
<proteinExistence type="predicted"/>
<dbReference type="PANTHER" id="PTHR47723:SF19">
    <property type="entry name" value="POLYNUCLEOTIDYL TRANSFERASE, RIBONUCLEASE H-LIKE SUPERFAMILY PROTEIN"/>
    <property type="match status" value="1"/>
</dbReference>
<evidence type="ECO:0000313" key="4">
    <source>
        <dbReference type="Proteomes" id="UP000077755"/>
    </source>
</evidence>
<name>A0AAF0WT19_DAUCS</name>
<dbReference type="SUPFAM" id="SSF53098">
    <property type="entry name" value="Ribonuclease H-like"/>
    <property type="match status" value="1"/>
</dbReference>
<dbReference type="PANTHER" id="PTHR47723">
    <property type="entry name" value="OS05G0353850 PROTEIN"/>
    <property type="match status" value="1"/>
</dbReference>
<accession>A0AAF0WT19</accession>
<dbReference type="InterPro" id="IPR012337">
    <property type="entry name" value="RNaseH-like_sf"/>
</dbReference>
<dbReference type="GO" id="GO:0003676">
    <property type="term" value="F:nucleic acid binding"/>
    <property type="evidence" value="ECO:0007669"/>
    <property type="project" value="InterPro"/>
</dbReference>
<dbReference type="EMBL" id="CP093346">
    <property type="protein sequence ID" value="WOG95572.1"/>
    <property type="molecule type" value="Genomic_DNA"/>
</dbReference>
<sequence>MQHVNPPGFKVPNPGSLKINTHGVWSSIPSDIGNHSGIGAVYRDSNGTLSHVTVGTIPFLSRLGTQLWAIYAPLRRAMIKGYSSVILETDNYQAYRVIRDFQHGAPAEVFDIVSQIDILLKDRRWTCVIAYVYPARNHVARFTARLGKDVADRLYTLNRMIGPLEELLDWDMGLGVDHPDFMDVVLPDEAPDPVNFDVALGIADQVDGLALGQLHFQGGMAPAAMQGSAPASQPMENGGMHANAATGMVDEDAVGPQEETIQPTLRDTGFLFAGDSPLEDVD</sequence>
<dbReference type="Proteomes" id="UP000077755">
    <property type="component" value="Chromosome 4"/>
</dbReference>
<reference evidence="3" key="1">
    <citation type="journal article" date="2016" name="Nat. Genet.">
        <title>A high-quality carrot genome assembly provides new insights into carotenoid accumulation and asterid genome evolution.</title>
        <authorList>
            <person name="Iorizzo M."/>
            <person name="Ellison S."/>
            <person name="Senalik D."/>
            <person name="Zeng P."/>
            <person name="Satapoomin P."/>
            <person name="Huang J."/>
            <person name="Bowman M."/>
            <person name="Iovene M."/>
            <person name="Sanseverino W."/>
            <person name="Cavagnaro P."/>
            <person name="Yildiz M."/>
            <person name="Macko-Podgorni A."/>
            <person name="Moranska E."/>
            <person name="Grzebelus E."/>
            <person name="Grzebelus D."/>
            <person name="Ashrafi H."/>
            <person name="Zheng Z."/>
            <person name="Cheng S."/>
            <person name="Spooner D."/>
            <person name="Van Deynze A."/>
            <person name="Simon P."/>
        </authorList>
    </citation>
    <scope>NUCLEOTIDE SEQUENCE</scope>
    <source>
        <tissue evidence="3">Leaf</tissue>
    </source>
</reference>
<evidence type="ECO:0000256" key="1">
    <source>
        <dbReference type="SAM" id="MobiDB-lite"/>
    </source>
</evidence>
<dbReference type="InterPro" id="IPR053151">
    <property type="entry name" value="RNase_H-like"/>
</dbReference>
<feature type="domain" description="RNase H type-1" evidence="2">
    <location>
        <begin position="34"/>
        <end position="145"/>
    </location>
</feature>
<keyword evidence="4" id="KW-1185">Reference proteome</keyword>
<evidence type="ECO:0000259" key="2">
    <source>
        <dbReference type="Pfam" id="PF13456"/>
    </source>
</evidence>
<reference evidence="3" key="2">
    <citation type="submission" date="2022-03" db="EMBL/GenBank/DDBJ databases">
        <title>Draft title - Genomic analysis of global carrot germplasm unveils the trajectory of domestication and the origin of high carotenoid orange carrot.</title>
        <authorList>
            <person name="Iorizzo M."/>
            <person name="Ellison S."/>
            <person name="Senalik D."/>
            <person name="Macko-Podgorni A."/>
            <person name="Grzebelus D."/>
            <person name="Bostan H."/>
            <person name="Rolling W."/>
            <person name="Curaba J."/>
            <person name="Simon P."/>
        </authorList>
    </citation>
    <scope>NUCLEOTIDE SEQUENCE</scope>
    <source>
        <tissue evidence="3">Leaf</tissue>
    </source>
</reference>
<organism evidence="3 4">
    <name type="scientific">Daucus carota subsp. sativus</name>
    <name type="common">Carrot</name>
    <dbReference type="NCBI Taxonomy" id="79200"/>
    <lineage>
        <taxon>Eukaryota</taxon>
        <taxon>Viridiplantae</taxon>
        <taxon>Streptophyta</taxon>
        <taxon>Embryophyta</taxon>
        <taxon>Tracheophyta</taxon>
        <taxon>Spermatophyta</taxon>
        <taxon>Magnoliopsida</taxon>
        <taxon>eudicotyledons</taxon>
        <taxon>Gunneridae</taxon>
        <taxon>Pentapetalae</taxon>
        <taxon>asterids</taxon>
        <taxon>campanulids</taxon>
        <taxon>Apiales</taxon>
        <taxon>Apiaceae</taxon>
        <taxon>Apioideae</taxon>
        <taxon>Scandiceae</taxon>
        <taxon>Daucinae</taxon>
        <taxon>Daucus</taxon>
        <taxon>Daucus sect. Daucus</taxon>
    </lineage>
</organism>
<evidence type="ECO:0000313" key="3">
    <source>
        <dbReference type="EMBL" id="WOG95572.1"/>
    </source>
</evidence>
<dbReference type="InterPro" id="IPR002156">
    <property type="entry name" value="RNaseH_domain"/>
</dbReference>
<gene>
    <name evidence="3" type="ORF">DCAR_0414897</name>
</gene>
<feature type="region of interest" description="Disordered" evidence="1">
    <location>
        <begin position="254"/>
        <end position="282"/>
    </location>
</feature>